<evidence type="ECO:0000313" key="3">
    <source>
        <dbReference type="Proteomes" id="UP000316621"/>
    </source>
</evidence>
<name>A0A4Y7JC72_PAPSO</name>
<evidence type="ECO:0000256" key="1">
    <source>
        <dbReference type="SAM" id="MobiDB-lite"/>
    </source>
</evidence>
<gene>
    <name evidence="2" type="ORF">C5167_004795</name>
</gene>
<keyword evidence="3" id="KW-1185">Reference proteome</keyword>
<sequence>MASFDQHKLKEIQKEITRIARSLRLNLLLSKPFYVALRSIRFKHNNIFKMKILQLDEGKSEAEGDNIGLQDGRRKPII</sequence>
<feature type="region of interest" description="Disordered" evidence="1">
    <location>
        <begin position="59"/>
        <end position="78"/>
    </location>
</feature>
<reference evidence="2 3" key="1">
    <citation type="journal article" date="2018" name="Science">
        <title>The opium poppy genome and morphinan production.</title>
        <authorList>
            <person name="Guo L."/>
            <person name="Winzer T."/>
            <person name="Yang X."/>
            <person name="Li Y."/>
            <person name="Ning Z."/>
            <person name="He Z."/>
            <person name="Teodor R."/>
            <person name="Lu Y."/>
            <person name="Bowser T.A."/>
            <person name="Graham I.A."/>
            <person name="Ye K."/>
        </authorList>
    </citation>
    <scope>NUCLEOTIDE SEQUENCE [LARGE SCALE GENOMIC DNA]</scope>
    <source>
        <strain evidence="3">cv. HN1</strain>
        <tissue evidence="2">Leaves</tissue>
    </source>
</reference>
<proteinExistence type="predicted"/>
<protein>
    <submittedName>
        <fullName evidence="2">Uncharacterized protein</fullName>
    </submittedName>
</protein>
<evidence type="ECO:0000313" key="2">
    <source>
        <dbReference type="EMBL" id="RZC57501.1"/>
    </source>
</evidence>
<dbReference type="Gramene" id="RZC57501">
    <property type="protein sequence ID" value="RZC57501"/>
    <property type="gene ID" value="C5167_004795"/>
</dbReference>
<dbReference type="EMBL" id="CM010718">
    <property type="protein sequence ID" value="RZC57501.1"/>
    <property type="molecule type" value="Genomic_DNA"/>
</dbReference>
<organism evidence="2 3">
    <name type="scientific">Papaver somniferum</name>
    <name type="common">Opium poppy</name>
    <dbReference type="NCBI Taxonomy" id="3469"/>
    <lineage>
        <taxon>Eukaryota</taxon>
        <taxon>Viridiplantae</taxon>
        <taxon>Streptophyta</taxon>
        <taxon>Embryophyta</taxon>
        <taxon>Tracheophyta</taxon>
        <taxon>Spermatophyta</taxon>
        <taxon>Magnoliopsida</taxon>
        <taxon>Ranunculales</taxon>
        <taxon>Papaveraceae</taxon>
        <taxon>Papaveroideae</taxon>
        <taxon>Papaver</taxon>
    </lineage>
</organism>
<accession>A0A4Y7JC72</accession>
<dbReference type="Proteomes" id="UP000316621">
    <property type="component" value="Chromosome 4"/>
</dbReference>
<dbReference type="AlphaFoldDB" id="A0A4Y7JC72"/>